<gene>
    <name evidence="1" type="ORF">C8D88_10426</name>
</gene>
<dbReference type="Proteomes" id="UP000246005">
    <property type="component" value="Unassembled WGS sequence"/>
</dbReference>
<organism evidence="1 2">
    <name type="scientific">Lentzea atacamensis</name>
    <dbReference type="NCBI Taxonomy" id="531938"/>
    <lineage>
        <taxon>Bacteria</taxon>
        <taxon>Bacillati</taxon>
        <taxon>Actinomycetota</taxon>
        <taxon>Actinomycetes</taxon>
        <taxon>Pseudonocardiales</taxon>
        <taxon>Pseudonocardiaceae</taxon>
        <taxon>Lentzea</taxon>
    </lineage>
</organism>
<evidence type="ECO:0000313" key="1">
    <source>
        <dbReference type="EMBL" id="PWK86865.1"/>
    </source>
</evidence>
<proteinExistence type="predicted"/>
<dbReference type="AlphaFoldDB" id="A0A316I162"/>
<evidence type="ECO:0000313" key="2">
    <source>
        <dbReference type="Proteomes" id="UP000246005"/>
    </source>
</evidence>
<comment type="caution">
    <text evidence="1">The sequence shown here is derived from an EMBL/GenBank/DDBJ whole genome shotgun (WGS) entry which is preliminary data.</text>
</comment>
<dbReference type="EMBL" id="QGHB01000004">
    <property type="protein sequence ID" value="PWK86865.1"/>
    <property type="molecule type" value="Genomic_DNA"/>
</dbReference>
<protein>
    <submittedName>
        <fullName evidence="1">Uncharacterized protein</fullName>
    </submittedName>
</protein>
<accession>A0A316I162</accession>
<reference evidence="1 2" key="1">
    <citation type="submission" date="2018-05" db="EMBL/GenBank/DDBJ databases">
        <title>Genomic Encyclopedia of Type Strains, Phase IV (KMG-IV): sequencing the most valuable type-strain genomes for metagenomic binning, comparative biology and taxonomic classification.</title>
        <authorList>
            <person name="Goeker M."/>
        </authorList>
    </citation>
    <scope>NUCLEOTIDE SEQUENCE [LARGE SCALE GENOMIC DNA]</scope>
    <source>
        <strain evidence="1 2">DSM 45480</strain>
    </source>
</reference>
<name>A0A316I162_9PSEU</name>
<sequence length="83" mass="8793">MPNGHGTAIAFHEGNDPRDGSSYIVVGASWAGRDGLWHDGTDGPTCVGTDTTTKTRVRLGIVYVQPGREGVGGPRVAWLRCLD</sequence>